<feature type="region of interest" description="Disordered" evidence="1">
    <location>
        <begin position="43"/>
        <end position="62"/>
    </location>
</feature>
<evidence type="ECO:0000313" key="3">
    <source>
        <dbReference type="Proteomes" id="UP001516400"/>
    </source>
</evidence>
<feature type="compositionally biased region" description="Basic and acidic residues" evidence="1">
    <location>
        <begin position="1"/>
        <end position="10"/>
    </location>
</feature>
<dbReference type="AlphaFoldDB" id="A0ABD2PA49"/>
<evidence type="ECO:0000256" key="1">
    <source>
        <dbReference type="SAM" id="MobiDB-lite"/>
    </source>
</evidence>
<keyword evidence="3" id="KW-1185">Reference proteome</keyword>
<evidence type="ECO:0000313" key="2">
    <source>
        <dbReference type="EMBL" id="KAL3287709.1"/>
    </source>
</evidence>
<dbReference type="EMBL" id="JABFTP020000185">
    <property type="protein sequence ID" value="KAL3287709.1"/>
    <property type="molecule type" value="Genomic_DNA"/>
</dbReference>
<proteinExistence type="predicted"/>
<organism evidence="2 3">
    <name type="scientific">Cryptolaemus montrouzieri</name>
    <dbReference type="NCBI Taxonomy" id="559131"/>
    <lineage>
        <taxon>Eukaryota</taxon>
        <taxon>Metazoa</taxon>
        <taxon>Ecdysozoa</taxon>
        <taxon>Arthropoda</taxon>
        <taxon>Hexapoda</taxon>
        <taxon>Insecta</taxon>
        <taxon>Pterygota</taxon>
        <taxon>Neoptera</taxon>
        <taxon>Endopterygota</taxon>
        <taxon>Coleoptera</taxon>
        <taxon>Polyphaga</taxon>
        <taxon>Cucujiformia</taxon>
        <taxon>Coccinelloidea</taxon>
        <taxon>Coccinellidae</taxon>
        <taxon>Scymninae</taxon>
        <taxon>Scymnini</taxon>
        <taxon>Cryptolaemus</taxon>
    </lineage>
</organism>
<comment type="caution">
    <text evidence="2">The sequence shown here is derived from an EMBL/GenBank/DDBJ whole genome shotgun (WGS) entry which is preliminary data.</text>
</comment>
<name>A0ABD2PA49_9CUCU</name>
<feature type="region of interest" description="Disordered" evidence="1">
    <location>
        <begin position="1"/>
        <end position="22"/>
    </location>
</feature>
<reference evidence="2 3" key="1">
    <citation type="journal article" date="2021" name="BMC Biol.">
        <title>Horizontally acquired antibacterial genes associated with adaptive radiation of ladybird beetles.</title>
        <authorList>
            <person name="Li H.S."/>
            <person name="Tang X.F."/>
            <person name="Huang Y.H."/>
            <person name="Xu Z.Y."/>
            <person name="Chen M.L."/>
            <person name="Du X.Y."/>
            <person name="Qiu B.Y."/>
            <person name="Chen P.T."/>
            <person name="Zhang W."/>
            <person name="Slipinski A."/>
            <person name="Escalona H.E."/>
            <person name="Waterhouse R.M."/>
            <person name="Zwick A."/>
            <person name="Pang H."/>
        </authorList>
    </citation>
    <scope>NUCLEOTIDE SEQUENCE [LARGE SCALE GENOMIC DNA]</scope>
    <source>
        <strain evidence="2">SYSU2018</strain>
    </source>
</reference>
<dbReference type="Proteomes" id="UP001516400">
    <property type="component" value="Unassembled WGS sequence"/>
</dbReference>
<protein>
    <submittedName>
        <fullName evidence="2">Uncharacterized protein</fullName>
    </submittedName>
</protein>
<gene>
    <name evidence="2" type="ORF">HHI36_002173</name>
</gene>
<sequence>MEKQPDKPEDFTNEPLPSMSEPMKIQDAVASTSVTPLVQPIITASKSKAQKQRSRQSTQRGKKVKLLRLSIWHQLFRLSIYKSDDDDDI</sequence>
<accession>A0ABD2PA49</accession>
<feature type="compositionally biased region" description="Basic residues" evidence="1">
    <location>
        <begin position="48"/>
        <end position="62"/>
    </location>
</feature>